<organism evidence="2 3">
    <name type="scientific">Bacillus carboniphilus</name>
    <dbReference type="NCBI Taxonomy" id="86663"/>
    <lineage>
        <taxon>Bacteria</taxon>
        <taxon>Bacillati</taxon>
        <taxon>Bacillota</taxon>
        <taxon>Bacilli</taxon>
        <taxon>Bacillales</taxon>
        <taxon>Bacillaceae</taxon>
        <taxon>Bacillus</taxon>
    </lineage>
</organism>
<evidence type="ECO:0000313" key="2">
    <source>
        <dbReference type="EMBL" id="GAA0343540.1"/>
    </source>
</evidence>
<accession>A0ABN0WPK9</accession>
<feature type="transmembrane region" description="Helical" evidence="1">
    <location>
        <begin position="59"/>
        <end position="78"/>
    </location>
</feature>
<dbReference type="Proteomes" id="UP001500782">
    <property type="component" value="Unassembled WGS sequence"/>
</dbReference>
<keyword evidence="3" id="KW-1185">Reference proteome</keyword>
<feature type="transmembrane region" description="Helical" evidence="1">
    <location>
        <begin position="33"/>
        <end position="53"/>
    </location>
</feature>
<evidence type="ECO:0000256" key="1">
    <source>
        <dbReference type="SAM" id="Phobius"/>
    </source>
</evidence>
<sequence length="81" mass="9256">MILSGLLVVCLIIIIIFTLVFKKFLERKSLIEMLVFSILLVLSGGVFLFEPHLDNEFLVIPYAIILIGFLTGVFSFFFKKN</sequence>
<reference evidence="2 3" key="1">
    <citation type="journal article" date="2019" name="Int. J. Syst. Evol. Microbiol.">
        <title>The Global Catalogue of Microorganisms (GCM) 10K type strain sequencing project: providing services to taxonomists for standard genome sequencing and annotation.</title>
        <authorList>
            <consortium name="The Broad Institute Genomics Platform"/>
            <consortium name="The Broad Institute Genome Sequencing Center for Infectious Disease"/>
            <person name="Wu L."/>
            <person name="Ma J."/>
        </authorList>
    </citation>
    <scope>NUCLEOTIDE SEQUENCE [LARGE SCALE GENOMIC DNA]</scope>
    <source>
        <strain evidence="2 3">JCM 9731</strain>
    </source>
</reference>
<comment type="caution">
    <text evidence="2">The sequence shown here is derived from an EMBL/GenBank/DDBJ whole genome shotgun (WGS) entry which is preliminary data.</text>
</comment>
<evidence type="ECO:0000313" key="3">
    <source>
        <dbReference type="Proteomes" id="UP001500782"/>
    </source>
</evidence>
<evidence type="ECO:0008006" key="4">
    <source>
        <dbReference type="Google" id="ProtNLM"/>
    </source>
</evidence>
<keyword evidence="1" id="KW-1133">Transmembrane helix</keyword>
<name>A0ABN0WPK9_9BACI</name>
<gene>
    <name evidence="2" type="ORF">GCM10008967_37500</name>
</gene>
<proteinExistence type="predicted"/>
<feature type="transmembrane region" description="Helical" evidence="1">
    <location>
        <begin position="6"/>
        <end position="21"/>
    </location>
</feature>
<dbReference type="EMBL" id="BAAADJ010000062">
    <property type="protein sequence ID" value="GAA0343540.1"/>
    <property type="molecule type" value="Genomic_DNA"/>
</dbReference>
<keyword evidence="1" id="KW-0812">Transmembrane</keyword>
<keyword evidence="1" id="KW-0472">Membrane</keyword>
<protein>
    <recommendedName>
        <fullName evidence="4">Group-specific protein</fullName>
    </recommendedName>
</protein>